<evidence type="ECO:0000313" key="18">
    <source>
        <dbReference type="RefSeq" id="XP_029637886.1"/>
    </source>
</evidence>
<comment type="subcellular location">
    <subcellularLocation>
        <location evidence="2">Cytoplasm</location>
    </subcellularLocation>
    <subcellularLocation>
        <location evidence="1">Nucleus</location>
    </subcellularLocation>
</comment>
<keyword evidence="9" id="KW-0378">Hydrolase</keyword>
<keyword evidence="7" id="KW-0540">Nuclease</keyword>
<evidence type="ECO:0000256" key="10">
    <source>
        <dbReference type="ARBA" id="ARBA00022884"/>
    </source>
</evidence>
<evidence type="ECO:0000256" key="8">
    <source>
        <dbReference type="ARBA" id="ARBA00022759"/>
    </source>
</evidence>
<accession>A0A6P7SJ06</accession>
<reference evidence="18" key="1">
    <citation type="submission" date="2025-08" db="UniProtKB">
        <authorList>
            <consortium name="RefSeq"/>
        </authorList>
    </citation>
    <scope>IDENTIFICATION</scope>
</reference>
<evidence type="ECO:0000256" key="6">
    <source>
        <dbReference type="ARBA" id="ARBA00022490"/>
    </source>
</evidence>
<evidence type="ECO:0000256" key="11">
    <source>
        <dbReference type="ARBA" id="ARBA00023125"/>
    </source>
</evidence>
<dbReference type="InterPro" id="IPR036081">
    <property type="entry name" value="Translin_sf"/>
</dbReference>
<dbReference type="GO" id="GO:0003697">
    <property type="term" value="F:single-stranded DNA binding"/>
    <property type="evidence" value="ECO:0007669"/>
    <property type="project" value="InterPro"/>
</dbReference>
<feature type="binding site" evidence="16">
    <location>
        <position position="154"/>
    </location>
    <ligand>
        <name>Mg(2+)</name>
        <dbReference type="ChEBI" id="CHEBI:18420"/>
    </ligand>
</feature>
<dbReference type="SUPFAM" id="SSF74784">
    <property type="entry name" value="Translin"/>
    <property type="match status" value="1"/>
</dbReference>
<protein>
    <recommendedName>
        <fullName evidence="5">Translin</fullName>
    </recommendedName>
    <alternativeName>
        <fullName evidence="15">Component 3 of promoter of RISC</fullName>
    </alternativeName>
</protein>
<dbReference type="GO" id="GO:0043565">
    <property type="term" value="F:sequence-specific DNA binding"/>
    <property type="evidence" value="ECO:0007669"/>
    <property type="project" value="InterPro"/>
</dbReference>
<evidence type="ECO:0000256" key="16">
    <source>
        <dbReference type="PIRSR" id="PIRSR602848-1"/>
    </source>
</evidence>
<dbReference type="InterPro" id="IPR016069">
    <property type="entry name" value="Translin_C"/>
</dbReference>
<evidence type="ECO:0000313" key="17">
    <source>
        <dbReference type="Proteomes" id="UP000515154"/>
    </source>
</evidence>
<keyword evidence="16" id="KW-0479">Metal-binding</keyword>
<dbReference type="RefSeq" id="XP_029637886.1">
    <property type="nucleotide sequence ID" value="XM_029782026.2"/>
</dbReference>
<keyword evidence="17" id="KW-1185">Reference proteome</keyword>
<evidence type="ECO:0000256" key="1">
    <source>
        <dbReference type="ARBA" id="ARBA00004123"/>
    </source>
</evidence>
<dbReference type="InterPro" id="IPR016068">
    <property type="entry name" value="Translin_N"/>
</dbReference>
<proteinExistence type="inferred from homology"/>
<evidence type="ECO:0000256" key="3">
    <source>
        <dbReference type="ARBA" id="ARBA00005902"/>
    </source>
</evidence>
<evidence type="ECO:0000256" key="13">
    <source>
        <dbReference type="ARBA" id="ARBA00025374"/>
    </source>
</evidence>
<sequence>MAQESDLTLMFASFQKYLDSEREIREKIREAVNDLEDTAREVLTLLQSIHQVENHQRVPEICEKAKGYFSKIKEQYANIASKVPDNQFYRFHDHWRFVTQRLSFLAAFLFYLQHHGLICYEDTAEMLGLKVDRKCGFHLDLEDFLMGLLQMATELTRLAVNSVTAGNYQEPLLIKKSVTQLDAGFRLLNLKNDSLRKRYDALKYDLKKIEEIVYDLSIRGLSNKTEDQ</sequence>
<dbReference type="GO" id="GO:0016070">
    <property type="term" value="P:RNA metabolic process"/>
    <property type="evidence" value="ECO:0007669"/>
    <property type="project" value="InterPro"/>
</dbReference>
<keyword evidence="16" id="KW-0460">Magnesium</keyword>
<dbReference type="CDD" id="cd14819">
    <property type="entry name" value="Translin"/>
    <property type="match status" value="1"/>
</dbReference>
<evidence type="ECO:0000256" key="5">
    <source>
        <dbReference type="ARBA" id="ARBA00022196"/>
    </source>
</evidence>
<evidence type="ECO:0000256" key="12">
    <source>
        <dbReference type="ARBA" id="ARBA00023242"/>
    </source>
</evidence>
<keyword evidence="11" id="KW-0238">DNA-binding</keyword>
<dbReference type="InterPro" id="IPR002848">
    <property type="entry name" value="Translin_fam"/>
</dbReference>
<dbReference type="Proteomes" id="UP000515154">
    <property type="component" value="Linkage group LG6"/>
</dbReference>
<dbReference type="FunFam" id="1.20.58.190:FF:000001">
    <property type="entry name" value="Translin"/>
    <property type="match status" value="1"/>
</dbReference>
<dbReference type="GO" id="GO:0046872">
    <property type="term" value="F:metal ion binding"/>
    <property type="evidence" value="ECO:0007669"/>
    <property type="project" value="UniProtKB-KW"/>
</dbReference>
<dbReference type="Gene3D" id="1.20.58.190">
    <property type="entry name" value="Translin, domain 1"/>
    <property type="match status" value="1"/>
</dbReference>
<evidence type="ECO:0000256" key="9">
    <source>
        <dbReference type="ARBA" id="ARBA00022801"/>
    </source>
</evidence>
<dbReference type="Gene3D" id="1.20.58.200">
    <property type="entry name" value="Translin, domain 2"/>
    <property type="match status" value="1"/>
</dbReference>
<dbReference type="GO" id="GO:0016787">
    <property type="term" value="F:hydrolase activity"/>
    <property type="evidence" value="ECO:0007669"/>
    <property type="project" value="UniProtKB-KW"/>
</dbReference>
<evidence type="ECO:0000256" key="4">
    <source>
        <dbReference type="ARBA" id="ARBA00011685"/>
    </source>
</evidence>
<keyword evidence="6" id="KW-0963">Cytoplasm</keyword>
<gene>
    <name evidence="18" type="primary">LOC115213101</name>
</gene>
<comment type="similarity">
    <text evidence="3">Belongs to the translin family.</text>
</comment>
<dbReference type="GO" id="GO:0003723">
    <property type="term" value="F:RNA binding"/>
    <property type="evidence" value="ECO:0007669"/>
    <property type="project" value="UniProtKB-KW"/>
</dbReference>
<dbReference type="PANTHER" id="PTHR10741">
    <property type="entry name" value="TRANSLIN AND TRANSLIN ASSOCIATED PROTEIN X"/>
    <property type="match status" value="1"/>
</dbReference>
<dbReference type="AlphaFoldDB" id="A0A6P7SJ06"/>
<comment type="function">
    <text evidence="14">Exhibits both single-stranded and double-stranded endoribonuclease activity. May act as an activator of RNA-induced silencing complex (RISC) by facilitating endonucleolytic cleavage of the siRNA passenger strand.</text>
</comment>
<dbReference type="GO" id="GO:0004519">
    <property type="term" value="F:endonuclease activity"/>
    <property type="evidence" value="ECO:0007669"/>
    <property type="project" value="UniProtKB-KW"/>
</dbReference>
<dbReference type="Pfam" id="PF01997">
    <property type="entry name" value="Translin"/>
    <property type="match status" value="1"/>
</dbReference>
<comment type="subunit">
    <text evidence="4">Ring-shaped heterooctamer of six TSN and two TSNAX subunits, DNA/RNA binding occurs inside the ring.</text>
</comment>
<keyword evidence="12" id="KW-0539">Nucleus</keyword>
<comment type="function">
    <text evidence="13">DNA-binding protein that specifically recognizes consensus sequences at the breakpoint junctions in chromosomal translocations, mostly involving immunoglobulin (Ig)/T-cell receptor gene segments. Seems to recognize single-stranded DNA ends generated by staggered breaks occurring at recombination hot spots.</text>
</comment>
<dbReference type="FunFam" id="1.20.58.200:FF:000002">
    <property type="entry name" value="Putative translin"/>
    <property type="match status" value="1"/>
</dbReference>
<keyword evidence="8" id="KW-0255">Endonuclease</keyword>
<keyword evidence="10" id="KW-0694">RNA-binding</keyword>
<organism evidence="17 18">
    <name type="scientific">Octopus sinensis</name>
    <name type="common">East Asian common octopus</name>
    <dbReference type="NCBI Taxonomy" id="2607531"/>
    <lineage>
        <taxon>Eukaryota</taxon>
        <taxon>Metazoa</taxon>
        <taxon>Spiralia</taxon>
        <taxon>Lophotrochozoa</taxon>
        <taxon>Mollusca</taxon>
        <taxon>Cephalopoda</taxon>
        <taxon>Coleoidea</taxon>
        <taxon>Octopodiformes</taxon>
        <taxon>Octopoda</taxon>
        <taxon>Incirrata</taxon>
        <taxon>Octopodidae</taxon>
        <taxon>Octopus</taxon>
    </lineage>
</organism>
<evidence type="ECO:0000256" key="15">
    <source>
        <dbReference type="ARBA" id="ARBA00030513"/>
    </source>
</evidence>
<name>A0A6P7SJ06_9MOLL</name>
<evidence type="ECO:0000256" key="7">
    <source>
        <dbReference type="ARBA" id="ARBA00022722"/>
    </source>
</evidence>
<evidence type="ECO:0000256" key="14">
    <source>
        <dbReference type="ARBA" id="ARBA00025410"/>
    </source>
</evidence>
<dbReference type="GO" id="GO:0005737">
    <property type="term" value="C:cytoplasm"/>
    <property type="evidence" value="ECO:0007669"/>
    <property type="project" value="UniProtKB-SubCell"/>
</dbReference>
<evidence type="ECO:0000256" key="2">
    <source>
        <dbReference type="ARBA" id="ARBA00004496"/>
    </source>
</evidence>
<dbReference type="InterPro" id="IPR033956">
    <property type="entry name" value="Translin"/>
</dbReference>
<dbReference type="KEGG" id="osn:115213101"/>
<dbReference type="GO" id="GO:0005634">
    <property type="term" value="C:nucleus"/>
    <property type="evidence" value="ECO:0007669"/>
    <property type="project" value="UniProtKB-SubCell"/>
</dbReference>